<dbReference type="SUPFAM" id="SSF56542">
    <property type="entry name" value="Substrate-binding domain of HMG-CoA reductase"/>
    <property type="match status" value="1"/>
</dbReference>
<dbReference type="OrthoDB" id="9764892at2"/>
<dbReference type="InterPro" id="IPR004553">
    <property type="entry name" value="HMG_CoA_Rdtase_bac-typ"/>
</dbReference>
<evidence type="ECO:0000256" key="2">
    <source>
        <dbReference type="ARBA" id="ARBA00023002"/>
    </source>
</evidence>
<evidence type="ECO:0000313" key="5">
    <source>
        <dbReference type="Proteomes" id="UP000198564"/>
    </source>
</evidence>
<proteinExistence type="inferred from homology"/>
<dbReference type="GO" id="GO:0140643">
    <property type="term" value="F:hydroxymethylglutaryl-CoA reductase (NADH) activity"/>
    <property type="evidence" value="ECO:0007669"/>
    <property type="project" value="UniProtKB-EC"/>
</dbReference>
<dbReference type="Proteomes" id="UP000198564">
    <property type="component" value="Unassembled WGS sequence"/>
</dbReference>
<evidence type="ECO:0000313" key="4">
    <source>
        <dbReference type="EMBL" id="SEI59137.1"/>
    </source>
</evidence>
<dbReference type="PANTHER" id="PTHR10572:SF24">
    <property type="entry name" value="3-HYDROXY-3-METHYLGLUTARYL-COENZYME A REDUCTASE"/>
    <property type="match status" value="1"/>
</dbReference>
<dbReference type="PROSITE" id="PS50065">
    <property type="entry name" value="HMG_COA_REDUCTASE_4"/>
    <property type="match status" value="1"/>
</dbReference>
<dbReference type="NCBIfam" id="TIGR00532">
    <property type="entry name" value="HMG_CoA_R_NAD"/>
    <property type="match status" value="1"/>
</dbReference>
<accession>A0A1H6S2Y7</accession>
<dbReference type="Pfam" id="PF00368">
    <property type="entry name" value="HMG-CoA_red"/>
    <property type="match status" value="1"/>
</dbReference>
<evidence type="ECO:0000256" key="1">
    <source>
        <dbReference type="ARBA" id="ARBA00007661"/>
    </source>
</evidence>
<comment type="pathway">
    <text evidence="3">Metabolic intermediate metabolism; (R)-mevalonate degradation; (S)-3-hydroxy-3-methylglutaryl-CoA from (R)-mevalonate: step 1/1.</text>
</comment>
<dbReference type="InterPro" id="IPR009029">
    <property type="entry name" value="HMG_CoA_Rdtase_sub-bd_dom_sf"/>
</dbReference>
<comment type="catalytic activity">
    <reaction evidence="3">
        <text>(R)-mevalonate + 2 NAD(+) + CoA = (3S)-3-hydroxy-3-methylglutaryl-CoA + 2 NADH + 2 H(+)</text>
        <dbReference type="Rhea" id="RHEA:14833"/>
        <dbReference type="ChEBI" id="CHEBI:15378"/>
        <dbReference type="ChEBI" id="CHEBI:36464"/>
        <dbReference type="ChEBI" id="CHEBI:43074"/>
        <dbReference type="ChEBI" id="CHEBI:57287"/>
        <dbReference type="ChEBI" id="CHEBI:57540"/>
        <dbReference type="ChEBI" id="CHEBI:57945"/>
        <dbReference type="EC" id="1.1.1.88"/>
    </reaction>
</comment>
<dbReference type="CDD" id="cd00644">
    <property type="entry name" value="HMG-CoA_reductase_classII"/>
    <property type="match status" value="1"/>
</dbReference>
<keyword evidence="5" id="KW-1185">Reference proteome</keyword>
<dbReference type="GO" id="GO:0015936">
    <property type="term" value="P:coenzyme A metabolic process"/>
    <property type="evidence" value="ECO:0007669"/>
    <property type="project" value="InterPro"/>
</dbReference>
<dbReference type="STRING" id="1130080.SAMN04488113_10491"/>
<keyword evidence="3" id="KW-0520">NAD</keyword>
<dbReference type="Gene3D" id="3.90.770.10">
    <property type="entry name" value="3-hydroxy-3-methylglutaryl-coenzyme A Reductase, Chain A, domain 2"/>
    <property type="match status" value="2"/>
</dbReference>
<dbReference type="RefSeq" id="WP_091632997.1">
    <property type="nucleotide sequence ID" value="NZ_FNYW01000004.1"/>
</dbReference>
<dbReference type="SUPFAM" id="SSF55035">
    <property type="entry name" value="NAD-binding domain of HMG-CoA reductase"/>
    <property type="match status" value="1"/>
</dbReference>
<dbReference type="AlphaFoldDB" id="A0A1H6S2Y7"/>
<dbReference type="InterPro" id="IPR023074">
    <property type="entry name" value="HMG_CoA_Rdtase_cat_sf"/>
</dbReference>
<dbReference type="EMBL" id="FNYW01000004">
    <property type="protein sequence ID" value="SEI59137.1"/>
    <property type="molecule type" value="Genomic_DNA"/>
</dbReference>
<reference evidence="5" key="1">
    <citation type="submission" date="2016-10" db="EMBL/GenBank/DDBJ databases">
        <authorList>
            <person name="Varghese N."/>
            <person name="Submissions S."/>
        </authorList>
    </citation>
    <scope>NUCLEOTIDE SEQUENCE [LARGE SCALE GENOMIC DNA]</scope>
    <source>
        <strain evidence="5">DSM 25751</strain>
    </source>
</reference>
<comment type="similarity">
    <text evidence="1 3">Belongs to the HMG-CoA reductase family.</text>
</comment>
<dbReference type="PANTHER" id="PTHR10572">
    <property type="entry name" value="3-HYDROXY-3-METHYLGLUTARYL-COENZYME A REDUCTASE"/>
    <property type="match status" value="1"/>
</dbReference>
<organism evidence="4 5">
    <name type="scientific">Alkalibacterium gilvum</name>
    <dbReference type="NCBI Taxonomy" id="1130080"/>
    <lineage>
        <taxon>Bacteria</taxon>
        <taxon>Bacillati</taxon>
        <taxon>Bacillota</taxon>
        <taxon>Bacilli</taxon>
        <taxon>Lactobacillales</taxon>
        <taxon>Carnobacteriaceae</taxon>
        <taxon>Alkalibacterium</taxon>
    </lineage>
</organism>
<gene>
    <name evidence="4" type="ORF">SAMN04488113_10491</name>
</gene>
<dbReference type="EC" id="1.1.1.88" evidence="3"/>
<evidence type="ECO:0000256" key="3">
    <source>
        <dbReference type="RuleBase" id="RU361219"/>
    </source>
</evidence>
<sequence>MDTTYLKKFYKKKHDDKINALFLADVISKQEKDVLLNRTLELDSDTANHMIENYVGNYSMPLGVAMNYIIDQEELVVPMAIEEPSVIAASSFAAKIIGSAGGFKTTVTGRMMIGQLTLKAVPNLEVAEQKIKEAKKDILSRANEAHPSIVKRGGGAKNLEVRILTDDTNNNIPTYLSVHVHISTQEAMGANIVNTMMESIAPYLEELTQGKALLRILTNYATECLATSTCVIPAHKLKTGEFSGEEVRDRIIEATQIATIDPYRAVTHNKGIMNGVDAVVLASGNDWRAIEAGVHAYASRSGQYRSLTSWTKNDAGDLVGELTLPLPVGTVGGSISIHPGAKLAHSIMGHPNAPKLERIIVSVGLAQNFAAVRALVTEGIQKGHMGLHARSLAISAGAKGDHIQQVADILKHSKHKNLQRAKNILLNILEEFEK</sequence>
<dbReference type="InterPro" id="IPR023076">
    <property type="entry name" value="HMG_CoA_Rdtase_CS"/>
</dbReference>
<name>A0A1H6S2Y7_9LACT</name>
<dbReference type="InterPro" id="IPR002202">
    <property type="entry name" value="HMG_CoA_Rdtase"/>
</dbReference>
<keyword evidence="2 3" id="KW-0560">Oxidoreductase</keyword>
<dbReference type="InterPro" id="IPR009023">
    <property type="entry name" value="HMG_CoA_Rdtase_NAD(P)-bd_sf"/>
</dbReference>
<protein>
    <recommendedName>
        <fullName evidence="3">3-hydroxy-3-methylglutaryl coenzyme A reductase</fullName>
        <shortName evidence="3">HMG-CoA reductase</shortName>
        <ecNumber evidence="3">1.1.1.88</ecNumber>
    </recommendedName>
</protein>
<dbReference type="UniPathway" id="UPA00257">
    <property type="reaction ID" value="UER00367"/>
</dbReference>
<dbReference type="GO" id="GO:0004420">
    <property type="term" value="F:hydroxymethylglutaryl-CoA reductase (NADPH) activity"/>
    <property type="evidence" value="ECO:0007669"/>
    <property type="project" value="InterPro"/>
</dbReference>
<dbReference type="Gene3D" id="1.10.8.660">
    <property type="match status" value="1"/>
</dbReference>
<dbReference type="PROSITE" id="PS01192">
    <property type="entry name" value="HMG_COA_REDUCTASE_3"/>
    <property type="match status" value="1"/>
</dbReference>